<sequence>MAMAAVGVVFGAILAMGQAVEARHRAGSAADLAALAAADHWMEGRAKACALAVRVARAQEATVVRCAVHGEVSFVTASAGHGTFHAEVRARAGPPGPVPVNQAPLLDGSQRGPGRSPEA</sequence>
<dbReference type="InterPro" id="IPR028087">
    <property type="entry name" value="Tad_N"/>
</dbReference>
<dbReference type="RefSeq" id="WP_407700845.1">
    <property type="nucleotide sequence ID" value="NZ_JAOZYC010000191.1"/>
</dbReference>
<comment type="caution">
    <text evidence="3">The sequence shown here is derived from an EMBL/GenBank/DDBJ whole genome shotgun (WGS) entry which is preliminary data.</text>
</comment>
<evidence type="ECO:0000313" key="3">
    <source>
        <dbReference type="EMBL" id="MEB8343376.1"/>
    </source>
</evidence>
<evidence type="ECO:0000313" key="4">
    <source>
        <dbReference type="Proteomes" id="UP001354931"/>
    </source>
</evidence>
<feature type="domain" description="Putative Flp pilus-assembly TadG-like N-terminal" evidence="2">
    <location>
        <begin position="2"/>
        <end position="39"/>
    </location>
</feature>
<name>A0ABU6FH50_9ACTN</name>
<evidence type="ECO:0000256" key="1">
    <source>
        <dbReference type="SAM" id="MobiDB-lite"/>
    </source>
</evidence>
<feature type="region of interest" description="Disordered" evidence="1">
    <location>
        <begin position="86"/>
        <end position="119"/>
    </location>
</feature>
<gene>
    <name evidence="3" type="ORF">OKJ99_38385</name>
</gene>
<organism evidence="3 4">
    <name type="scientific">Streptomyces endophyticus</name>
    <dbReference type="NCBI Taxonomy" id="714166"/>
    <lineage>
        <taxon>Bacteria</taxon>
        <taxon>Bacillati</taxon>
        <taxon>Actinomycetota</taxon>
        <taxon>Actinomycetes</taxon>
        <taxon>Kitasatosporales</taxon>
        <taxon>Streptomycetaceae</taxon>
        <taxon>Streptomyces</taxon>
    </lineage>
</organism>
<accession>A0ABU6FH50</accession>
<dbReference type="NCBIfam" id="TIGR03816">
    <property type="entry name" value="tadE_like_DECH"/>
    <property type="match status" value="1"/>
</dbReference>
<dbReference type="Pfam" id="PF13400">
    <property type="entry name" value="Tad"/>
    <property type="match status" value="1"/>
</dbReference>
<keyword evidence="4" id="KW-1185">Reference proteome</keyword>
<dbReference type="InterPro" id="IPR021202">
    <property type="entry name" value="Rv3654c-like"/>
</dbReference>
<evidence type="ECO:0000259" key="2">
    <source>
        <dbReference type="Pfam" id="PF13400"/>
    </source>
</evidence>
<reference evidence="3 4" key="1">
    <citation type="submission" date="2022-10" db="EMBL/GenBank/DDBJ databases">
        <authorList>
            <person name="Xie J."/>
            <person name="Shen N."/>
        </authorList>
    </citation>
    <scope>NUCLEOTIDE SEQUENCE [LARGE SCALE GENOMIC DNA]</scope>
    <source>
        <strain evidence="3 4">YIM65594</strain>
    </source>
</reference>
<proteinExistence type="predicted"/>
<protein>
    <submittedName>
        <fullName evidence="3">Flp pilus-assembly TadE/G-like family protein</fullName>
    </submittedName>
</protein>
<dbReference type="EMBL" id="JAOZYC010000191">
    <property type="protein sequence ID" value="MEB8343376.1"/>
    <property type="molecule type" value="Genomic_DNA"/>
</dbReference>
<dbReference type="Proteomes" id="UP001354931">
    <property type="component" value="Unassembled WGS sequence"/>
</dbReference>